<reference evidence="2" key="1">
    <citation type="submission" date="2020-05" db="EMBL/GenBank/DDBJ databases">
        <authorList>
            <person name="Chiriac C."/>
            <person name="Salcher M."/>
            <person name="Ghai R."/>
            <person name="Kavagutti S V."/>
        </authorList>
    </citation>
    <scope>NUCLEOTIDE SEQUENCE</scope>
</reference>
<keyword evidence="1" id="KW-0812">Transmembrane</keyword>
<feature type="transmembrane region" description="Helical" evidence="1">
    <location>
        <begin position="26"/>
        <end position="48"/>
    </location>
</feature>
<accession>A0A6J7E283</accession>
<dbReference type="Pfam" id="PF06993">
    <property type="entry name" value="DUF1304"/>
    <property type="match status" value="1"/>
</dbReference>
<feature type="transmembrane region" description="Helical" evidence="1">
    <location>
        <begin position="77"/>
        <end position="94"/>
    </location>
</feature>
<dbReference type="EMBL" id="CAFBLX010000011">
    <property type="protein sequence ID" value="CAB4877006.1"/>
    <property type="molecule type" value="Genomic_DNA"/>
</dbReference>
<name>A0A6J7E283_9ZZZZ</name>
<organism evidence="2">
    <name type="scientific">freshwater metagenome</name>
    <dbReference type="NCBI Taxonomy" id="449393"/>
    <lineage>
        <taxon>unclassified sequences</taxon>
        <taxon>metagenomes</taxon>
        <taxon>ecological metagenomes</taxon>
    </lineage>
</organism>
<feature type="transmembrane region" description="Helical" evidence="1">
    <location>
        <begin position="100"/>
        <end position="117"/>
    </location>
</feature>
<keyword evidence="1" id="KW-1133">Transmembrane helix</keyword>
<dbReference type="PANTHER" id="PTHR38446">
    <property type="entry name" value="BLL0914 PROTEIN"/>
    <property type="match status" value="1"/>
</dbReference>
<gene>
    <name evidence="2" type="ORF">UFOPK3472_00293</name>
</gene>
<dbReference type="InterPro" id="IPR009732">
    <property type="entry name" value="DUF1304"/>
</dbReference>
<protein>
    <submittedName>
        <fullName evidence="2">Unannotated protein</fullName>
    </submittedName>
</protein>
<sequence length="144" mass="15029">MAHDTVAGLSYPASYRCDRLFPVHPIAQIFAALAAVLHVVIFVMESVLWSKPAVWAKFGVASQSDADITKPMAFNQGFYNLFLGIGIVVGLIVGGSAGDAIVYFACASIVGAALVLATGGAKYFRPAFVQGITPLLALVLAAVL</sequence>
<feature type="transmembrane region" description="Helical" evidence="1">
    <location>
        <begin position="124"/>
        <end position="143"/>
    </location>
</feature>
<evidence type="ECO:0000313" key="2">
    <source>
        <dbReference type="EMBL" id="CAB4877006.1"/>
    </source>
</evidence>
<evidence type="ECO:0000256" key="1">
    <source>
        <dbReference type="SAM" id="Phobius"/>
    </source>
</evidence>
<proteinExistence type="predicted"/>
<keyword evidence="1" id="KW-0472">Membrane</keyword>
<dbReference type="PANTHER" id="PTHR38446:SF1">
    <property type="entry name" value="BLL0914 PROTEIN"/>
    <property type="match status" value="1"/>
</dbReference>
<dbReference type="AlphaFoldDB" id="A0A6J7E283"/>